<reference evidence="1" key="2">
    <citation type="submission" date="2017-08" db="EMBL/GenBank/DDBJ databases">
        <authorList>
            <person name="de Groot N.N."/>
        </authorList>
    </citation>
    <scope>NUCLEOTIDE SEQUENCE</scope>
    <source>
        <tissue evidence="1">Antenna</tissue>
    </source>
</reference>
<dbReference type="InterPro" id="IPR006170">
    <property type="entry name" value="PBP/GOBP"/>
</dbReference>
<dbReference type="CDD" id="cd23992">
    <property type="entry name" value="PBP_GOBP"/>
    <property type="match status" value="1"/>
</dbReference>
<protein>
    <submittedName>
        <fullName evidence="1">Odorant-binding protein 9</fullName>
    </submittedName>
</protein>
<gene>
    <name evidence="1" type="primary">OBP9</name>
</gene>
<dbReference type="InterPro" id="IPR036728">
    <property type="entry name" value="PBP_GOBP_sf"/>
</dbReference>
<evidence type="ECO:0000313" key="1">
    <source>
        <dbReference type="EMBL" id="AXB87324.1"/>
    </source>
</evidence>
<accession>A0A2Z5EMJ3</accession>
<sequence length="172" mass="19109">MEVIVMSVAMSVRWQKYNERFLRKVRGGVLAGGVSGTSPLSAMLSRGIVLVSLLAVLAGSLSPDEWDKVWNQSKKKCADLLMFNKTDPKSFPSIEEVPRTAKCFVSCFFDEVGLTNGTEINHALYTTWLEEELKHSNAKDSVIAAVRDCIDGIKKTEKCDTAYSLYECFGNK</sequence>
<organism evidence="1">
    <name type="scientific">Tropidothorax elegans</name>
    <dbReference type="NCBI Taxonomy" id="2233830"/>
    <lineage>
        <taxon>Eukaryota</taxon>
        <taxon>Metazoa</taxon>
        <taxon>Ecdysozoa</taxon>
        <taxon>Arthropoda</taxon>
        <taxon>Hexapoda</taxon>
        <taxon>Insecta</taxon>
        <taxon>Pterygota</taxon>
        <taxon>Neoptera</taxon>
        <taxon>Paraneoptera</taxon>
        <taxon>Hemiptera</taxon>
        <taxon>Heteroptera</taxon>
        <taxon>Panheteroptera</taxon>
        <taxon>Pentatomomorpha</taxon>
        <taxon>Lygaeoidea</taxon>
        <taxon>Lygaeidae</taxon>
        <taxon>Lygaeinae</taxon>
        <taxon>Tropidothorax</taxon>
    </lineage>
</organism>
<proteinExistence type="evidence at transcript level"/>
<dbReference type="Pfam" id="PF01395">
    <property type="entry name" value="PBP_GOBP"/>
    <property type="match status" value="1"/>
</dbReference>
<reference evidence="1" key="1">
    <citation type="journal article" date="2015" name="PLoS ONE">
        <title>Molecular Characterization and Expression Profiling of Odorant-Binding Proteins in Apolygus lucorum.</title>
        <authorList>
            <person name="Yuan H.B."/>
            <person name="Ding Y.X."/>
            <person name="Gu S.H."/>
            <person name="Sun L."/>
            <person name="Zhu X.Q."/>
            <person name="Liu H.W."/>
            <person name="Dhiloo K.H."/>
            <person name="Zhang Y.J."/>
            <person name="Guo Y.Y."/>
        </authorList>
    </citation>
    <scope>NUCLEOTIDE SEQUENCE</scope>
    <source>
        <tissue evidence="1">Antenna</tissue>
    </source>
</reference>
<dbReference type="Gene3D" id="1.10.238.20">
    <property type="entry name" value="Pheromone/general odorant binding protein domain"/>
    <property type="match status" value="1"/>
</dbReference>
<name>A0A2Z5EMJ3_9HEMI</name>
<dbReference type="EMBL" id="MF593906">
    <property type="protein sequence ID" value="AXB87324.1"/>
    <property type="molecule type" value="mRNA"/>
</dbReference>
<dbReference type="AlphaFoldDB" id="A0A2Z5EMJ3"/>
<dbReference type="SUPFAM" id="SSF47565">
    <property type="entry name" value="Insect pheromone/odorant-binding proteins"/>
    <property type="match status" value="1"/>
</dbReference>
<dbReference type="GO" id="GO:0005549">
    <property type="term" value="F:odorant binding"/>
    <property type="evidence" value="ECO:0007669"/>
    <property type="project" value="InterPro"/>
</dbReference>